<evidence type="ECO:0000313" key="3">
    <source>
        <dbReference type="Proteomes" id="UP001367676"/>
    </source>
</evidence>
<accession>A0AAN9Y594</accession>
<reference evidence="2 3" key="1">
    <citation type="submission" date="2024-03" db="EMBL/GenBank/DDBJ databases">
        <title>Adaptation during the transition from Ophiocordyceps entomopathogen to insect associate is accompanied by gene loss and intensified selection.</title>
        <authorList>
            <person name="Ward C.M."/>
            <person name="Onetto C.A."/>
            <person name="Borneman A.R."/>
        </authorList>
    </citation>
    <scope>NUCLEOTIDE SEQUENCE [LARGE SCALE GENOMIC DNA]</scope>
    <source>
        <strain evidence="2">AWRI1</strain>
        <tissue evidence="2">Single Adult Female</tissue>
    </source>
</reference>
<organism evidence="2 3">
    <name type="scientific">Parthenolecanium corni</name>
    <dbReference type="NCBI Taxonomy" id="536013"/>
    <lineage>
        <taxon>Eukaryota</taxon>
        <taxon>Metazoa</taxon>
        <taxon>Ecdysozoa</taxon>
        <taxon>Arthropoda</taxon>
        <taxon>Hexapoda</taxon>
        <taxon>Insecta</taxon>
        <taxon>Pterygota</taxon>
        <taxon>Neoptera</taxon>
        <taxon>Paraneoptera</taxon>
        <taxon>Hemiptera</taxon>
        <taxon>Sternorrhyncha</taxon>
        <taxon>Coccoidea</taxon>
        <taxon>Coccidae</taxon>
        <taxon>Parthenolecanium</taxon>
    </lineage>
</organism>
<name>A0AAN9Y594_9HEMI</name>
<sequence length="70" mass="7913">MGVFEVAEPEFEVLGRWVDSSCLNSHSAVSIFVQLSQFSSSCLNYRLVVSVFAGCLIFRPVVSIFKYFRI</sequence>
<keyword evidence="1" id="KW-0472">Membrane</keyword>
<feature type="transmembrane region" description="Helical" evidence="1">
    <location>
        <begin position="47"/>
        <end position="68"/>
    </location>
</feature>
<dbReference type="EMBL" id="JBBCAQ010000020">
    <property type="protein sequence ID" value="KAK7593005.1"/>
    <property type="molecule type" value="Genomic_DNA"/>
</dbReference>
<gene>
    <name evidence="2" type="ORF">V9T40_007757</name>
</gene>
<evidence type="ECO:0000256" key="1">
    <source>
        <dbReference type="SAM" id="Phobius"/>
    </source>
</evidence>
<dbReference type="Proteomes" id="UP001367676">
    <property type="component" value="Unassembled WGS sequence"/>
</dbReference>
<dbReference type="AlphaFoldDB" id="A0AAN9Y594"/>
<evidence type="ECO:0000313" key="2">
    <source>
        <dbReference type="EMBL" id="KAK7593005.1"/>
    </source>
</evidence>
<comment type="caution">
    <text evidence="2">The sequence shown here is derived from an EMBL/GenBank/DDBJ whole genome shotgun (WGS) entry which is preliminary data.</text>
</comment>
<keyword evidence="1" id="KW-0812">Transmembrane</keyword>
<proteinExistence type="predicted"/>
<protein>
    <submittedName>
        <fullName evidence="2">Uncharacterized protein</fullName>
    </submittedName>
</protein>
<keyword evidence="3" id="KW-1185">Reference proteome</keyword>
<keyword evidence="1" id="KW-1133">Transmembrane helix</keyword>